<organism evidence="1 2">
    <name type="scientific">Trichinella patagoniensis</name>
    <dbReference type="NCBI Taxonomy" id="990121"/>
    <lineage>
        <taxon>Eukaryota</taxon>
        <taxon>Metazoa</taxon>
        <taxon>Ecdysozoa</taxon>
        <taxon>Nematoda</taxon>
        <taxon>Enoplea</taxon>
        <taxon>Dorylaimia</taxon>
        <taxon>Trichinellida</taxon>
        <taxon>Trichinellidae</taxon>
        <taxon>Trichinella</taxon>
    </lineage>
</organism>
<reference evidence="1 2" key="1">
    <citation type="submission" date="2015-01" db="EMBL/GenBank/DDBJ databases">
        <title>Evolution of Trichinella species and genotypes.</title>
        <authorList>
            <person name="Korhonen P.K."/>
            <person name="Edoardo P."/>
            <person name="Giuseppe L.R."/>
            <person name="Gasser R.B."/>
        </authorList>
    </citation>
    <scope>NUCLEOTIDE SEQUENCE [LARGE SCALE GENOMIC DNA]</scope>
    <source>
        <strain evidence="1">ISS2496</strain>
    </source>
</reference>
<name>A0A0V0ZXQ0_9BILA</name>
<dbReference type="Proteomes" id="UP000054783">
    <property type="component" value="Unassembled WGS sequence"/>
</dbReference>
<proteinExistence type="predicted"/>
<dbReference type="AlphaFoldDB" id="A0A0V0ZXQ0"/>
<accession>A0A0V0ZXQ0</accession>
<gene>
    <name evidence="1" type="ORF">T12_3934</name>
</gene>
<protein>
    <submittedName>
        <fullName evidence="1">Uncharacterized protein</fullName>
    </submittedName>
</protein>
<keyword evidence="2" id="KW-1185">Reference proteome</keyword>
<evidence type="ECO:0000313" key="1">
    <source>
        <dbReference type="EMBL" id="KRY17400.1"/>
    </source>
</evidence>
<evidence type="ECO:0000313" key="2">
    <source>
        <dbReference type="Proteomes" id="UP000054783"/>
    </source>
</evidence>
<dbReference type="EMBL" id="JYDQ01000062">
    <property type="protein sequence ID" value="KRY17400.1"/>
    <property type="molecule type" value="Genomic_DNA"/>
</dbReference>
<comment type="caution">
    <text evidence="1">The sequence shown here is derived from an EMBL/GenBank/DDBJ whole genome shotgun (WGS) entry which is preliminary data.</text>
</comment>
<sequence length="75" mass="7963">MINAINCVSINQLKTKGKTFLENCKISWATAVIPKVDDIALLGVVGTHIYIGGGGLTALLIAMERLCINCGCEIN</sequence>